<dbReference type="Proteomes" id="UP000663870">
    <property type="component" value="Unassembled WGS sequence"/>
</dbReference>
<gene>
    <name evidence="9" type="ORF">FNK824_LOCUS7226</name>
    <name evidence="10" type="ORF">JBS370_LOCUS11202</name>
    <name evidence="6" type="ORF">JXQ802_LOCUS20226</name>
    <name evidence="7" type="ORF">JXQ802_LOCUS20294</name>
    <name evidence="8" type="ORF">OTI717_LOCUS8559</name>
    <name evidence="3" type="ORF">PYM288_LOCUS13485</name>
    <name evidence="2" type="ORF">RFH988_LOCUS9375</name>
    <name evidence="4" type="ORF">SEV965_LOCUS10372</name>
    <name evidence="5" type="ORF">ZHD862_LOCUS15878</name>
</gene>
<dbReference type="Proteomes" id="UP000663823">
    <property type="component" value="Unassembled WGS sequence"/>
</dbReference>
<protein>
    <submittedName>
        <fullName evidence="4">Uncharacterized protein</fullName>
    </submittedName>
</protein>
<dbReference type="EMBL" id="CAJNOL010000573">
    <property type="protein sequence ID" value="CAF1121434.1"/>
    <property type="molecule type" value="Genomic_DNA"/>
</dbReference>
<evidence type="ECO:0000313" key="7">
    <source>
        <dbReference type="EMBL" id="CAF1122743.1"/>
    </source>
</evidence>
<dbReference type="AlphaFoldDB" id="A0A814G3C7"/>
<dbReference type="Proteomes" id="UP000663874">
    <property type="component" value="Unassembled WGS sequence"/>
</dbReference>
<organism evidence="4 12">
    <name type="scientific">Rotaria sordida</name>
    <dbReference type="NCBI Taxonomy" id="392033"/>
    <lineage>
        <taxon>Eukaryota</taxon>
        <taxon>Metazoa</taxon>
        <taxon>Spiralia</taxon>
        <taxon>Gnathifera</taxon>
        <taxon>Rotifera</taxon>
        <taxon>Eurotatoria</taxon>
        <taxon>Bdelloidea</taxon>
        <taxon>Philodinida</taxon>
        <taxon>Philodinidae</taxon>
        <taxon>Rotaria</taxon>
    </lineage>
</organism>
<evidence type="ECO:0000313" key="2">
    <source>
        <dbReference type="EMBL" id="CAF0908838.1"/>
    </source>
</evidence>
<dbReference type="Proteomes" id="UP000663864">
    <property type="component" value="Unassembled WGS sequence"/>
</dbReference>
<evidence type="ECO:0000313" key="5">
    <source>
        <dbReference type="EMBL" id="CAF1067233.1"/>
    </source>
</evidence>
<evidence type="ECO:0000313" key="10">
    <source>
        <dbReference type="EMBL" id="CAF3727606.1"/>
    </source>
</evidence>
<dbReference type="EMBL" id="CAJOBD010000851">
    <property type="protein sequence ID" value="CAF3727606.1"/>
    <property type="molecule type" value="Genomic_DNA"/>
</dbReference>
<feature type="compositionally biased region" description="Basic and acidic residues" evidence="1">
    <location>
        <begin position="1"/>
        <end position="10"/>
    </location>
</feature>
<dbReference type="EMBL" id="CAJNOT010000733">
    <property type="protein sequence ID" value="CAF1067233.1"/>
    <property type="molecule type" value="Genomic_DNA"/>
</dbReference>
<dbReference type="Proteomes" id="UP000663882">
    <property type="component" value="Unassembled WGS sequence"/>
</dbReference>
<dbReference type="EMBL" id="CAJOAX010000689">
    <property type="protein sequence ID" value="CAF3635991.1"/>
    <property type="molecule type" value="Genomic_DNA"/>
</dbReference>
<evidence type="ECO:0000256" key="1">
    <source>
        <dbReference type="SAM" id="MobiDB-lite"/>
    </source>
</evidence>
<dbReference type="EMBL" id="CAJNOO010000332">
    <property type="protein sequence ID" value="CAF0908838.1"/>
    <property type="molecule type" value="Genomic_DNA"/>
</dbReference>
<evidence type="ECO:0000313" key="6">
    <source>
        <dbReference type="EMBL" id="CAF1121434.1"/>
    </source>
</evidence>
<evidence type="ECO:0000313" key="8">
    <source>
        <dbReference type="EMBL" id="CAF3635991.1"/>
    </source>
</evidence>
<feature type="compositionally biased region" description="Polar residues" evidence="1">
    <location>
        <begin position="29"/>
        <end position="46"/>
    </location>
</feature>
<dbReference type="EMBL" id="CAJOBE010000660">
    <property type="protein sequence ID" value="CAF3671484.1"/>
    <property type="molecule type" value="Genomic_DNA"/>
</dbReference>
<proteinExistence type="predicted"/>
<dbReference type="EMBL" id="CAJNOL010000577">
    <property type="protein sequence ID" value="CAF1122743.1"/>
    <property type="molecule type" value="Genomic_DNA"/>
</dbReference>
<dbReference type="EMBL" id="CAJNOH010000272">
    <property type="protein sequence ID" value="CAF0978440.1"/>
    <property type="molecule type" value="Genomic_DNA"/>
</dbReference>
<keyword evidence="11" id="KW-1185">Reference proteome</keyword>
<evidence type="ECO:0000313" key="9">
    <source>
        <dbReference type="EMBL" id="CAF3671484.1"/>
    </source>
</evidence>
<evidence type="ECO:0000313" key="11">
    <source>
        <dbReference type="Proteomes" id="UP000663870"/>
    </source>
</evidence>
<reference evidence="4" key="1">
    <citation type="submission" date="2021-02" db="EMBL/GenBank/DDBJ databases">
        <authorList>
            <person name="Nowell W R."/>
        </authorList>
    </citation>
    <scope>NUCLEOTIDE SEQUENCE</scope>
</reference>
<feature type="region of interest" description="Disordered" evidence="1">
    <location>
        <begin position="77"/>
        <end position="109"/>
    </location>
</feature>
<dbReference type="EMBL" id="CAJNOU010000422">
    <property type="protein sequence ID" value="CAF0992974.1"/>
    <property type="molecule type" value="Genomic_DNA"/>
</dbReference>
<feature type="region of interest" description="Disordered" evidence="1">
    <location>
        <begin position="1"/>
        <end position="59"/>
    </location>
</feature>
<dbReference type="Proteomes" id="UP000663889">
    <property type="component" value="Unassembled WGS sequence"/>
</dbReference>
<sequence>MNLKQESLKEYEDDSDVGGGGGGDFHRVSASSQFKDSRGPASTSHDLPTRKIILDNEEKPLTESSLSDLFSKVESKQMPTTIADHKVEEKKKKSIPAPPPMPLQGLIREQPKSPIELLLKKRRQNMQASTLLQQQRAVQKSTSEAMDLPFCHIGSRAPNSKI</sequence>
<evidence type="ECO:0000313" key="3">
    <source>
        <dbReference type="EMBL" id="CAF0978440.1"/>
    </source>
</evidence>
<evidence type="ECO:0000313" key="4">
    <source>
        <dbReference type="EMBL" id="CAF0992974.1"/>
    </source>
</evidence>
<evidence type="ECO:0000313" key="12">
    <source>
        <dbReference type="Proteomes" id="UP000663889"/>
    </source>
</evidence>
<dbReference type="Proteomes" id="UP000663836">
    <property type="component" value="Unassembled WGS sequence"/>
</dbReference>
<dbReference type="Proteomes" id="UP000663854">
    <property type="component" value="Unassembled WGS sequence"/>
</dbReference>
<comment type="caution">
    <text evidence="4">The sequence shown here is derived from an EMBL/GenBank/DDBJ whole genome shotgun (WGS) entry which is preliminary data.</text>
</comment>
<feature type="compositionally biased region" description="Basic and acidic residues" evidence="1">
    <location>
        <begin position="47"/>
        <end position="59"/>
    </location>
</feature>
<accession>A0A814G3C7</accession>
<name>A0A814G3C7_9BILA</name>